<dbReference type="PANTHER" id="PTHR43212">
    <property type="entry name" value="QUERCETIN 2,3-DIOXYGENASE"/>
    <property type="match status" value="1"/>
</dbReference>
<dbReference type="InterPro" id="IPR011051">
    <property type="entry name" value="RmlC_Cupin_sf"/>
</dbReference>
<dbReference type="AlphaFoldDB" id="A0AAJ1VK00"/>
<dbReference type="RefSeq" id="WP_214589302.1">
    <property type="nucleotide sequence ID" value="NZ_JAUHGV010000011.1"/>
</dbReference>
<dbReference type="InterPro" id="IPR012093">
    <property type="entry name" value="Pirin"/>
</dbReference>
<feature type="domain" description="Quercetin 2,3-dioxygenase C-terminal cupin" evidence="4">
    <location>
        <begin position="146"/>
        <end position="217"/>
    </location>
</feature>
<dbReference type="Pfam" id="PF17954">
    <property type="entry name" value="Pirin_C_2"/>
    <property type="match status" value="1"/>
</dbReference>
<dbReference type="Pfam" id="PF02678">
    <property type="entry name" value="Pirin"/>
    <property type="match status" value="1"/>
</dbReference>
<dbReference type="InterPro" id="IPR003829">
    <property type="entry name" value="Pirin_N_dom"/>
</dbReference>
<gene>
    <name evidence="5" type="ORF">QX233_11085</name>
</gene>
<protein>
    <submittedName>
        <fullName evidence="5">Pirin family protein</fullName>
    </submittedName>
</protein>
<dbReference type="Proteomes" id="UP001225933">
    <property type="component" value="Unassembled WGS sequence"/>
</dbReference>
<feature type="domain" description="Pirin N-terminal" evidence="3">
    <location>
        <begin position="41"/>
        <end position="120"/>
    </location>
</feature>
<comment type="caution">
    <text evidence="5">The sequence shown here is derived from an EMBL/GenBank/DDBJ whole genome shotgun (WGS) entry which is preliminary data.</text>
</comment>
<sequence length="248" mass="28053">MFTINKASERQKAGHGDFHINIVIPGRNTADHDLGFYNLGRFDDAHLKPGAFVGMHPHKNDEILTLMRSGTMLHKDSTGKEIAVTPENLMLMNAGSGIYHEESIPAERFTEDVRLLQIFIRPENEDDLPQVQFANAGKLSKNEWRLVAGVKGSNASLEIKSNILVYDMEAEKNNIRLPDSYFENSVYFIYIFDGKVNVNETFLQQGDSVILDNKSQILSVDETCILVCFEIDKNSKFTRNGMYSGMKR</sequence>
<dbReference type="SUPFAM" id="SSF51182">
    <property type="entry name" value="RmlC-like cupins"/>
    <property type="match status" value="1"/>
</dbReference>
<proteinExistence type="inferred from homology"/>
<evidence type="ECO:0000256" key="1">
    <source>
        <dbReference type="ARBA" id="ARBA00008416"/>
    </source>
</evidence>
<organism evidence="5 6">
    <name type="scientific">Chryseobacterium gambrini</name>
    <dbReference type="NCBI Taxonomy" id="373672"/>
    <lineage>
        <taxon>Bacteria</taxon>
        <taxon>Pseudomonadati</taxon>
        <taxon>Bacteroidota</taxon>
        <taxon>Flavobacteriia</taxon>
        <taxon>Flavobacteriales</taxon>
        <taxon>Weeksellaceae</taxon>
        <taxon>Chryseobacterium group</taxon>
        <taxon>Chryseobacterium</taxon>
    </lineage>
</organism>
<comment type="similarity">
    <text evidence="1 2">Belongs to the pirin family.</text>
</comment>
<evidence type="ECO:0000313" key="6">
    <source>
        <dbReference type="Proteomes" id="UP001225933"/>
    </source>
</evidence>
<dbReference type="PANTHER" id="PTHR43212:SF3">
    <property type="entry name" value="QUERCETIN 2,3-DIOXYGENASE"/>
    <property type="match status" value="1"/>
</dbReference>
<evidence type="ECO:0000259" key="3">
    <source>
        <dbReference type="Pfam" id="PF02678"/>
    </source>
</evidence>
<name>A0AAJ1VK00_9FLAO</name>
<evidence type="ECO:0000259" key="4">
    <source>
        <dbReference type="Pfam" id="PF17954"/>
    </source>
</evidence>
<dbReference type="InterPro" id="IPR041602">
    <property type="entry name" value="Quercetinase_C"/>
</dbReference>
<evidence type="ECO:0000313" key="5">
    <source>
        <dbReference type="EMBL" id="MDN4013008.1"/>
    </source>
</evidence>
<reference evidence="5" key="1">
    <citation type="submission" date="2023-06" db="EMBL/GenBank/DDBJ databases">
        <title>Two Chryseobacterium gambrini strains from China.</title>
        <authorList>
            <person name="Zeng J."/>
            <person name="Wu Y."/>
        </authorList>
    </citation>
    <scope>NUCLEOTIDE SEQUENCE</scope>
    <source>
        <strain evidence="5">SQ219</strain>
    </source>
</reference>
<dbReference type="EMBL" id="JAUHGV010000011">
    <property type="protein sequence ID" value="MDN4013008.1"/>
    <property type="molecule type" value="Genomic_DNA"/>
</dbReference>
<evidence type="ECO:0000256" key="2">
    <source>
        <dbReference type="RuleBase" id="RU003457"/>
    </source>
</evidence>
<accession>A0AAJ1VK00</accession>
<dbReference type="InterPro" id="IPR014710">
    <property type="entry name" value="RmlC-like_jellyroll"/>
</dbReference>
<dbReference type="Gene3D" id="2.60.120.10">
    <property type="entry name" value="Jelly Rolls"/>
    <property type="match status" value="2"/>
</dbReference>